<name>A0A967F299_9PROT</name>
<feature type="transmembrane region" description="Helical" evidence="8">
    <location>
        <begin position="114"/>
        <end position="136"/>
    </location>
</feature>
<sequence length="465" mass="49391">MEGHTSSITELAIVVVAALCCGLVMRYFRQPILLGYILAGAALGPSGFGFVENRDQVQLLAELGVLMLLFFIGMELQLRGLKSVWRIAVLTTAFQIAAGVIAMSLLGFYLDWPIALTVVLGFVVALSSTAIAIKMLEEIGEKGTRVGNVTIGILIAQDLAVIPMMLVVSAFHGEGSAITLQDVAKIGLSIAFLALLLVYLGRGRRLRLPFAKTIGRNADLTPLAGLAFCFGAAALSGLLDLSASYGAFLAGLVIGNSTSRRAMMHYTAPIQGVLLMVFFLTIGLLIDLQYIWDNIGIVVLIVTFVAILKTALNIVVIRVMGETWPRAFLSGVMLAQLGEFSFILAALGLTVGVISPDEHRLLVAVTVLSLMGSPFWLEAARRLHRIALLGITSGRETLRLTLGPEASALGRSGGRIGGWALLLARLLVGHKTVAPRERRSQDGGEPSQPSPANVLQAKPGGAEAD</sequence>
<comment type="similarity">
    <text evidence="2">Belongs to the monovalent cation:proton antiporter 2 (CPA2) transporter (TC 2.A.37) family.</text>
</comment>
<evidence type="ECO:0000256" key="5">
    <source>
        <dbReference type="ARBA" id="ARBA00022989"/>
    </source>
</evidence>
<evidence type="ECO:0000256" key="8">
    <source>
        <dbReference type="SAM" id="Phobius"/>
    </source>
</evidence>
<evidence type="ECO:0000313" key="10">
    <source>
        <dbReference type="EMBL" id="NIA71601.1"/>
    </source>
</evidence>
<dbReference type="Gene3D" id="1.20.1530.20">
    <property type="match status" value="1"/>
</dbReference>
<evidence type="ECO:0000256" key="2">
    <source>
        <dbReference type="ARBA" id="ARBA00005551"/>
    </source>
</evidence>
<dbReference type="GO" id="GO:0016020">
    <property type="term" value="C:membrane"/>
    <property type="evidence" value="ECO:0007669"/>
    <property type="project" value="UniProtKB-SubCell"/>
</dbReference>
<protein>
    <submittedName>
        <fullName evidence="10">Cation:proton antiporter</fullName>
    </submittedName>
</protein>
<accession>A0A967F299</accession>
<feature type="transmembrane region" description="Helical" evidence="8">
    <location>
        <begin position="32"/>
        <end position="51"/>
    </location>
</feature>
<feature type="transmembrane region" description="Helical" evidence="8">
    <location>
        <begin position="270"/>
        <end position="291"/>
    </location>
</feature>
<feature type="transmembrane region" description="Helical" evidence="8">
    <location>
        <begin position="183"/>
        <end position="200"/>
    </location>
</feature>
<feature type="transmembrane region" description="Helical" evidence="8">
    <location>
        <begin position="328"/>
        <end position="354"/>
    </location>
</feature>
<comment type="caution">
    <text evidence="10">The sequence shown here is derived from an EMBL/GenBank/DDBJ whole genome shotgun (WGS) entry which is preliminary data.</text>
</comment>
<evidence type="ECO:0000256" key="7">
    <source>
        <dbReference type="SAM" id="MobiDB-lite"/>
    </source>
</evidence>
<dbReference type="InterPro" id="IPR038770">
    <property type="entry name" value="Na+/solute_symporter_sf"/>
</dbReference>
<feature type="transmembrane region" description="Helical" evidence="8">
    <location>
        <begin position="220"/>
        <end position="239"/>
    </location>
</feature>
<feature type="transmembrane region" description="Helical" evidence="8">
    <location>
        <begin position="297"/>
        <end position="316"/>
    </location>
</feature>
<evidence type="ECO:0000256" key="4">
    <source>
        <dbReference type="ARBA" id="ARBA00022692"/>
    </source>
</evidence>
<dbReference type="Pfam" id="PF00999">
    <property type="entry name" value="Na_H_Exchanger"/>
    <property type="match status" value="1"/>
</dbReference>
<evidence type="ECO:0000313" key="11">
    <source>
        <dbReference type="Proteomes" id="UP000761264"/>
    </source>
</evidence>
<feature type="domain" description="Cation/H+ exchanger transmembrane" evidence="9">
    <location>
        <begin position="16"/>
        <end position="377"/>
    </location>
</feature>
<dbReference type="Proteomes" id="UP000761264">
    <property type="component" value="Unassembled WGS sequence"/>
</dbReference>
<comment type="subcellular location">
    <subcellularLocation>
        <location evidence="1">Membrane</location>
        <topology evidence="1">Multi-pass membrane protein</topology>
    </subcellularLocation>
</comment>
<keyword evidence="5 8" id="KW-1133">Transmembrane helix</keyword>
<dbReference type="PANTHER" id="PTHR42751">
    <property type="entry name" value="SODIUM/HYDROGEN EXCHANGER FAMILY/TRKA DOMAIN PROTEIN"/>
    <property type="match status" value="1"/>
</dbReference>
<feature type="transmembrane region" description="Helical" evidence="8">
    <location>
        <begin position="88"/>
        <end position="108"/>
    </location>
</feature>
<dbReference type="GO" id="GO:1902600">
    <property type="term" value="P:proton transmembrane transport"/>
    <property type="evidence" value="ECO:0007669"/>
    <property type="project" value="InterPro"/>
</dbReference>
<keyword evidence="6 8" id="KW-0472">Membrane</keyword>
<evidence type="ECO:0000256" key="3">
    <source>
        <dbReference type="ARBA" id="ARBA00022448"/>
    </source>
</evidence>
<dbReference type="GO" id="GO:0015297">
    <property type="term" value="F:antiporter activity"/>
    <property type="evidence" value="ECO:0007669"/>
    <property type="project" value="InterPro"/>
</dbReference>
<feature type="transmembrane region" description="Helical" evidence="8">
    <location>
        <begin position="360"/>
        <end position="377"/>
    </location>
</feature>
<proteinExistence type="inferred from homology"/>
<reference evidence="10" key="1">
    <citation type="submission" date="2020-03" db="EMBL/GenBank/DDBJ databases">
        <title>Genome of Pelagibius litoralis DSM 21314T.</title>
        <authorList>
            <person name="Wang G."/>
        </authorList>
    </citation>
    <scope>NUCLEOTIDE SEQUENCE</scope>
    <source>
        <strain evidence="10">DSM 21314</strain>
    </source>
</reference>
<keyword evidence="11" id="KW-1185">Reference proteome</keyword>
<evidence type="ECO:0000256" key="1">
    <source>
        <dbReference type="ARBA" id="ARBA00004141"/>
    </source>
</evidence>
<dbReference type="InterPro" id="IPR006153">
    <property type="entry name" value="Cation/H_exchanger_TM"/>
</dbReference>
<evidence type="ECO:0000259" key="9">
    <source>
        <dbReference type="Pfam" id="PF00999"/>
    </source>
</evidence>
<feature type="transmembrane region" description="Helical" evidence="8">
    <location>
        <begin position="6"/>
        <end position="25"/>
    </location>
</feature>
<gene>
    <name evidence="10" type="ORF">HBA54_23700</name>
</gene>
<keyword evidence="4 8" id="KW-0812">Transmembrane</keyword>
<dbReference type="EMBL" id="JAAQPH010000024">
    <property type="protein sequence ID" value="NIA71601.1"/>
    <property type="molecule type" value="Genomic_DNA"/>
</dbReference>
<feature type="transmembrane region" description="Helical" evidence="8">
    <location>
        <begin position="148"/>
        <end position="171"/>
    </location>
</feature>
<feature type="transmembrane region" description="Helical" evidence="8">
    <location>
        <begin position="57"/>
        <end position="76"/>
    </location>
</feature>
<dbReference type="PANTHER" id="PTHR42751:SF6">
    <property type="entry name" value="CONSERVED INTEGRAL MEMBRANE TRANSPORT PROTEIN-RELATED"/>
    <property type="match status" value="1"/>
</dbReference>
<evidence type="ECO:0000256" key="6">
    <source>
        <dbReference type="ARBA" id="ARBA00023136"/>
    </source>
</evidence>
<keyword evidence="3" id="KW-0813">Transport</keyword>
<dbReference type="RefSeq" id="WP_167229401.1">
    <property type="nucleotide sequence ID" value="NZ_JAAQPH010000024.1"/>
</dbReference>
<organism evidence="10 11">
    <name type="scientific">Pelagibius litoralis</name>
    <dbReference type="NCBI Taxonomy" id="374515"/>
    <lineage>
        <taxon>Bacteria</taxon>
        <taxon>Pseudomonadati</taxon>
        <taxon>Pseudomonadota</taxon>
        <taxon>Alphaproteobacteria</taxon>
        <taxon>Rhodospirillales</taxon>
        <taxon>Rhodovibrionaceae</taxon>
        <taxon>Pelagibius</taxon>
    </lineage>
</organism>
<dbReference type="AlphaFoldDB" id="A0A967F299"/>
<feature type="region of interest" description="Disordered" evidence="7">
    <location>
        <begin position="434"/>
        <end position="465"/>
    </location>
</feature>